<dbReference type="RefSeq" id="WP_092721292.1">
    <property type="nucleotide sequence ID" value="NZ_FNNO01000001.1"/>
</dbReference>
<dbReference type="EMBL" id="FNNO01000001">
    <property type="protein sequence ID" value="SDW04315.1"/>
    <property type="molecule type" value="Genomic_DNA"/>
</dbReference>
<keyword evidence="3" id="KW-1185">Reference proteome</keyword>
<sequence>MAITNDNFDQLKIDKLKYFLEDMAQKNQPRPYEIFVDTLKVVPKTEDPIQFESYEYYVNENTEKIRILIYNSNLSPRNDQYCFYLKPLKTNSSLNGLGEMDNVIREKLDARDKEHELNRTKEELTETRKQLGEAETYIETLEKKLDLANDAKYKLKNIDLLDLGAAMLGRLAEKHAGALEQFGLAGLAAPALQAPAIAEEKASFSKKRPPAPDTAQHHYTHILQQLESVFAEQDLIVVMDILHRFAQQPEQLKTVADLLDITVK</sequence>
<organism evidence="2 3">
    <name type="scientific">Hydrobacter penzbergensis</name>
    <dbReference type="NCBI Taxonomy" id="1235997"/>
    <lineage>
        <taxon>Bacteria</taxon>
        <taxon>Pseudomonadati</taxon>
        <taxon>Bacteroidota</taxon>
        <taxon>Chitinophagia</taxon>
        <taxon>Chitinophagales</taxon>
        <taxon>Chitinophagaceae</taxon>
        <taxon>Hydrobacter</taxon>
    </lineage>
</organism>
<accession>A0A8X8IC67</accession>
<dbReference type="Proteomes" id="UP000198711">
    <property type="component" value="Unassembled WGS sequence"/>
</dbReference>
<reference evidence="2 3" key="1">
    <citation type="submission" date="2016-10" db="EMBL/GenBank/DDBJ databases">
        <authorList>
            <person name="Varghese N."/>
            <person name="Submissions S."/>
        </authorList>
    </citation>
    <scope>NUCLEOTIDE SEQUENCE [LARGE SCALE GENOMIC DNA]</scope>
    <source>
        <strain evidence="2 3">DSM 25353</strain>
    </source>
</reference>
<evidence type="ECO:0000256" key="1">
    <source>
        <dbReference type="SAM" id="Coils"/>
    </source>
</evidence>
<comment type="caution">
    <text evidence="2">The sequence shown here is derived from an EMBL/GenBank/DDBJ whole genome shotgun (WGS) entry which is preliminary data.</text>
</comment>
<evidence type="ECO:0000313" key="2">
    <source>
        <dbReference type="EMBL" id="SDW04315.1"/>
    </source>
</evidence>
<evidence type="ECO:0000313" key="3">
    <source>
        <dbReference type="Proteomes" id="UP000198711"/>
    </source>
</evidence>
<name>A0A8X8IC67_9BACT</name>
<keyword evidence="1" id="KW-0175">Coiled coil</keyword>
<proteinExistence type="predicted"/>
<protein>
    <submittedName>
        <fullName evidence="2">Uncharacterized protein</fullName>
    </submittedName>
</protein>
<dbReference type="AlphaFoldDB" id="A0A8X8IC67"/>
<feature type="coiled-coil region" evidence="1">
    <location>
        <begin position="107"/>
        <end position="158"/>
    </location>
</feature>
<gene>
    <name evidence="2" type="ORF">SAMN05444410_10196</name>
</gene>